<evidence type="ECO:0000313" key="1">
    <source>
        <dbReference type="EMBL" id="KAI0033720.1"/>
    </source>
</evidence>
<accession>A0ACB8QQ89</accession>
<reference evidence="1" key="1">
    <citation type="submission" date="2021-02" db="EMBL/GenBank/DDBJ databases">
        <authorList>
            <consortium name="DOE Joint Genome Institute"/>
            <person name="Ahrendt S."/>
            <person name="Looney B.P."/>
            <person name="Miyauchi S."/>
            <person name="Morin E."/>
            <person name="Drula E."/>
            <person name="Courty P.E."/>
            <person name="Chicoki N."/>
            <person name="Fauchery L."/>
            <person name="Kohler A."/>
            <person name="Kuo A."/>
            <person name="Labutti K."/>
            <person name="Pangilinan J."/>
            <person name="Lipzen A."/>
            <person name="Riley R."/>
            <person name="Andreopoulos W."/>
            <person name="He G."/>
            <person name="Johnson J."/>
            <person name="Barry K.W."/>
            <person name="Grigoriev I.V."/>
            <person name="Nagy L."/>
            <person name="Hibbett D."/>
            <person name="Henrissat B."/>
            <person name="Matheny P.B."/>
            <person name="Labbe J."/>
            <person name="Martin F."/>
        </authorList>
    </citation>
    <scope>NUCLEOTIDE SEQUENCE</scope>
    <source>
        <strain evidence="1">EC-137</strain>
    </source>
</reference>
<comment type="caution">
    <text evidence="1">The sequence shown here is derived from an EMBL/GenBank/DDBJ whole genome shotgun (WGS) entry which is preliminary data.</text>
</comment>
<name>A0ACB8QQ89_9AGAM</name>
<dbReference type="EMBL" id="MU273513">
    <property type="protein sequence ID" value="KAI0033720.1"/>
    <property type="molecule type" value="Genomic_DNA"/>
</dbReference>
<gene>
    <name evidence="1" type="ORF">K488DRAFT_84671</name>
</gene>
<protein>
    <submittedName>
        <fullName evidence="1">Uncharacterized protein</fullName>
    </submittedName>
</protein>
<proteinExistence type="predicted"/>
<dbReference type="Proteomes" id="UP000814128">
    <property type="component" value="Unassembled WGS sequence"/>
</dbReference>
<keyword evidence="2" id="KW-1185">Reference proteome</keyword>
<organism evidence="1 2">
    <name type="scientific">Vararia minispora EC-137</name>
    <dbReference type="NCBI Taxonomy" id="1314806"/>
    <lineage>
        <taxon>Eukaryota</taxon>
        <taxon>Fungi</taxon>
        <taxon>Dikarya</taxon>
        <taxon>Basidiomycota</taxon>
        <taxon>Agaricomycotina</taxon>
        <taxon>Agaricomycetes</taxon>
        <taxon>Russulales</taxon>
        <taxon>Lachnocladiaceae</taxon>
        <taxon>Vararia</taxon>
    </lineage>
</organism>
<reference evidence="1" key="2">
    <citation type="journal article" date="2022" name="New Phytol.">
        <title>Evolutionary transition to the ectomycorrhizal habit in the genomes of a hyperdiverse lineage of mushroom-forming fungi.</title>
        <authorList>
            <person name="Looney B."/>
            <person name="Miyauchi S."/>
            <person name="Morin E."/>
            <person name="Drula E."/>
            <person name="Courty P.E."/>
            <person name="Kohler A."/>
            <person name="Kuo A."/>
            <person name="LaButti K."/>
            <person name="Pangilinan J."/>
            <person name="Lipzen A."/>
            <person name="Riley R."/>
            <person name="Andreopoulos W."/>
            <person name="He G."/>
            <person name="Johnson J."/>
            <person name="Nolan M."/>
            <person name="Tritt A."/>
            <person name="Barry K.W."/>
            <person name="Grigoriev I.V."/>
            <person name="Nagy L.G."/>
            <person name="Hibbett D."/>
            <person name="Henrissat B."/>
            <person name="Matheny P.B."/>
            <person name="Labbe J."/>
            <person name="Martin F.M."/>
        </authorList>
    </citation>
    <scope>NUCLEOTIDE SEQUENCE</scope>
    <source>
        <strain evidence="1">EC-137</strain>
    </source>
</reference>
<evidence type="ECO:0000313" key="2">
    <source>
        <dbReference type="Proteomes" id="UP000814128"/>
    </source>
</evidence>
<sequence length="367" mass="38326">MFFATVSVALAISLQGTFAYPFPLRPRVSGFQHQNGLDAQAQNQNFTSLTPDSPCTAGEDACVNNKFAQCVSGKFVLQSCGSGEICASLPLVNSAGTSITCTTAADRDSRIQAALGTSGNGADPSSASTMTTTRKSTSTKAMATATSSASASTSTALDPSVVAKGFAQNGLNANGSEAGEVASQTSTNNFINFCLTTKLPITDGQQIKSGSCNPAPMGMIASVNNMPASKFVKPANLDTIKANTSFDIVMAIKNLATGNFVNAQSNYYSAPQRTNGQGNIIGHTHFVIEELQSLKQTEPLNNSQFAFFQGVNGKADSQGQLKVTVNQGLPKGFYRLASINAAENHQPVLVAVAQHGSLDDMVYFTVQ</sequence>